<name>A0AAN6N2X5_9PEZI</name>
<dbReference type="InterPro" id="IPR001810">
    <property type="entry name" value="F-box_dom"/>
</dbReference>
<dbReference type="SUPFAM" id="SSF81383">
    <property type="entry name" value="F-box domain"/>
    <property type="match status" value="1"/>
</dbReference>
<dbReference type="Proteomes" id="UP001303473">
    <property type="component" value="Unassembled WGS sequence"/>
</dbReference>
<keyword evidence="4" id="KW-1185">Reference proteome</keyword>
<accession>A0AAN6N2X5</accession>
<proteinExistence type="predicted"/>
<protein>
    <recommendedName>
        <fullName evidence="2">F-box domain-containing protein</fullName>
    </recommendedName>
</protein>
<comment type="caution">
    <text evidence="3">The sequence shown here is derived from an EMBL/GenBank/DDBJ whole genome shotgun (WGS) entry which is preliminary data.</text>
</comment>
<feature type="compositionally biased region" description="Basic residues" evidence="1">
    <location>
        <begin position="36"/>
        <end position="49"/>
    </location>
</feature>
<feature type="region of interest" description="Disordered" evidence="1">
    <location>
        <begin position="1"/>
        <end position="57"/>
    </location>
</feature>
<gene>
    <name evidence="3" type="ORF">QBC46DRAFT_390813</name>
</gene>
<evidence type="ECO:0000256" key="1">
    <source>
        <dbReference type="SAM" id="MobiDB-lite"/>
    </source>
</evidence>
<dbReference type="CDD" id="cd09917">
    <property type="entry name" value="F-box_SF"/>
    <property type="match status" value="1"/>
</dbReference>
<evidence type="ECO:0000259" key="2">
    <source>
        <dbReference type="PROSITE" id="PS50181"/>
    </source>
</evidence>
<dbReference type="InterPro" id="IPR036047">
    <property type="entry name" value="F-box-like_dom_sf"/>
</dbReference>
<dbReference type="AlphaFoldDB" id="A0AAN6N2X5"/>
<evidence type="ECO:0000313" key="3">
    <source>
        <dbReference type="EMBL" id="KAK3938191.1"/>
    </source>
</evidence>
<dbReference type="SMART" id="SM00256">
    <property type="entry name" value="FBOX"/>
    <property type="match status" value="1"/>
</dbReference>
<dbReference type="EMBL" id="MU853835">
    <property type="protein sequence ID" value="KAK3938191.1"/>
    <property type="molecule type" value="Genomic_DNA"/>
</dbReference>
<dbReference type="Pfam" id="PF00646">
    <property type="entry name" value="F-box"/>
    <property type="match status" value="1"/>
</dbReference>
<organism evidence="3 4">
    <name type="scientific">Diplogelasinospora grovesii</name>
    <dbReference type="NCBI Taxonomy" id="303347"/>
    <lineage>
        <taxon>Eukaryota</taxon>
        <taxon>Fungi</taxon>
        <taxon>Dikarya</taxon>
        <taxon>Ascomycota</taxon>
        <taxon>Pezizomycotina</taxon>
        <taxon>Sordariomycetes</taxon>
        <taxon>Sordariomycetidae</taxon>
        <taxon>Sordariales</taxon>
        <taxon>Diplogelasinosporaceae</taxon>
        <taxon>Diplogelasinospora</taxon>
    </lineage>
</organism>
<dbReference type="PROSITE" id="PS50181">
    <property type="entry name" value="FBOX"/>
    <property type="match status" value="1"/>
</dbReference>
<feature type="domain" description="F-box" evidence="2">
    <location>
        <begin position="58"/>
        <end position="106"/>
    </location>
</feature>
<sequence>METPPPRTARRKTKQHAGEEDSAEPLIDTTQALTLRSKRTERRLKKVKKKEPSVSGSGTPFLDLPYELLVPILSQLRPSDLFVLSQVCKPLRNFIQHEGARLSETIISRRYACLAKCFLLPVPLQALCPNQRTALIQRNAATCGHTQPQNIPQHDRNLVCSCLSCALRWNCLCLVVDFAYWQDNLDKGQPIPMVARGSNCVPWNTRLLARNAAMVTKCLASPLWYARVLEAHLDSTIRSILRHSQNKGNRRSRFRMTTADVAAGTDEFLERSGPPSAYVPYHRDNYYLLEAFLPNRSWIKEKQGWIYLRAEQHDKDLDIIVRFYTPLPLSTQEGI</sequence>
<evidence type="ECO:0000313" key="4">
    <source>
        <dbReference type="Proteomes" id="UP001303473"/>
    </source>
</evidence>
<reference evidence="4" key="1">
    <citation type="journal article" date="2023" name="Mol. Phylogenet. Evol.">
        <title>Genome-scale phylogeny and comparative genomics of the fungal order Sordariales.</title>
        <authorList>
            <person name="Hensen N."/>
            <person name="Bonometti L."/>
            <person name="Westerberg I."/>
            <person name="Brannstrom I.O."/>
            <person name="Guillou S."/>
            <person name="Cros-Aarteil S."/>
            <person name="Calhoun S."/>
            <person name="Haridas S."/>
            <person name="Kuo A."/>
            <person name="Mondo S."/>
            <person name="Pangilinan J."/>
            <person name="Riley R."/>
            <person name="LaButti K."/>
            <person name="Andreopoulos B."/>
            <person name="Lipzen A."/>
            <person name="Chen C."/>
            <person name="Yan M."/>
            <person name="Daum C."/>
            <person name="Ng V."/>
            <person name="Clum A."/>
            <person name="Steindorff A."/>
            <person name="Ohm R.A."/>
            <person name="Martin F."/>
            <person name="Silar P."/>
            <person name="Natvig D.O."/>
            <person name="Lalanne C."/>
            <person name="Gautier V."/>
            <person name="Ament-Velasquez S.L."/>
            <person name="Kruys A."/>
            <person name="Hutchinson M.I."/>
            <person name="Powell A.J."/>
            <person name="Barry K."/>
            <person name="Miller A.N."/>
            <person name="Grigoriev I.V."/>
            <person name="Debuchy R."/>
            <person name="Gladieux P."/>
            <person name="Hiltunen Thoren M."/>
            <person name="Johannesson H."/>
        </authorList>
    </citation>
    <scope>NUCLEOTIDE SEQUENCE [LARGE SCALE GENOMIC DNA]</scope>
    <source>
        <strain evidence="4">CBS 340.73</strain>
    </source>
</reference>
<dbReference type="Gene3D" id="1.20.1280.50">
    <property type="match status" value="1"/>
</dbReference>